<evidence type="ECO:0000256" key="6">
    <source>
        <dbReference type="ARBA" id="ARBA00023242"/>
    </source>
</evidence>
<dbReference type="EMBL" id="MCFC01000068">
    <property type="protein sequence ID" value="ORY24391.1"/>
    <property type="molecule type" value="Genomic_DNA"/>
</dbReference>
<proteinExistence type="inferred from homology"/>
<dbReference type="OrthoDB" id="442677at2759"/>
<comment type="caution">
    <text evidence="10">The sequence shown here is derived from an EMBL/GenBank/DDBJ whole genome shotgun (WGS) entry which is preliminary data.</text>
</comment>
<evidence type="ECO:0000256" key="2">
    <source>
        <dbReference type="ARBA" id="ARBA00004604"/>
    </source>
</evidence>
<evidence type="ECO:0000256" key="4">
    <source>
        <dbReference type="ARBA" id="ARBA00015520"/>
    </source>
</evidence>
<evidence type="ECO:0000256" key="3">
    <source>
        <dbReference type="ARBA" id="ARBA00007077"/>
    </source>
</evidence>
<evidence type="ECO:0000313" key="11">
    <source>
        <dbReference type="Proteomes" id="UP000193986"/>
    </source>
</evidence>
<comment type="function">
    <text evidence="1">Involved in pre-25S rRNA processing.</text>
</comment>
<dbReference type="PROSITE" id="PS50102">
    <property type="entry name" value="RRM"/>
    <property type="match status" value="1"/>
</dbReference>
<evidence type="ECO:0000259" key="9">
    <source>
        <dbReference type="PROSITE" id="PS50102"/>
    </source>
</evidence>
<evidence type="ECO:0000256" key="8">
    <source>
        <dbReference type="SAM" id="MobiDB-lite"/>
    </source>
</evidence>
<dbReference type="GO" id="GO:0019843">
    <property type="term" value="F:rRNA binding"/>
    <property type="evidence" value="ECO:0007669"/>
    <property type="project" value="TreeGrafter"/>
</dbReference>
<comment type="similarity">
    <text evidence="3">Belongs to the RRM RBM34 family.</text>
</comment>
<evidence type="ECO:0000256" key="7">
    <source>
        <dbReference type="PROSITE-ProRule" id="PRU00176"/>
    </source>
</evidence>
<dbReference type="GO" id="GO:0000463">
    <property type="term" value="P:maturation of LSU-rRNA from tricistronic rRNA transcript (SSU-rRNA, 5.8S rRNA, LSU-rRNA)"/>
    <property type="evidence" value="ECO:0007669"/>
    <property type="project" value="TreeGrafter"/>
</dbReference>
<feature type="compositionally biased region" description="Basic residues" evidence="8">
    <location>
        <begin position="595"/>
        <end position="608"/>
    </location>
</feature>
<comment type="subcellular location">
    <subcellularLocation>
        <location evidence="2">Nucleus</location>
        <location evidence="2">Nucleolus</location>
    </subcellularLocation>
</comment>
<sequence length="621" mass="68057">MGKKSKQTASVGETTKSDKKRKVSSKTEDAGPAPSFSLFGGVKESELDDLFSKGAAYTIPAEKNIVSVPAEPIASSSKLPTELSSTTHSASAKSKKRKISREKSNDESEVEHPGFSHVAAAPAAPVIDEEAEDEDDEDEADEDEDEEEEEDDEDEEEEDGDAKLVHESLNPSKKRKEKTTSKPYVPADETAVDRDRRTIFVGNLPIECAKSKSALHQLRAHLITFAPSAKVESIRFRSVPFATATSGMPSENGEADDGKRSKREKERAAAWRAQQEVLKGNDEKAKEEVDKAKTFIDTKGRRKVAFIKKDFHAELGSCNAYVVFAYPHPDRPKNVAPILDPFEAASKALAADGTTFLGRTIRVDKVRLPSSVALEKATNALSKRDAWLPGGADPKSSVFVGGLDYAAKEEDVRVFFEELVKSERGPKESGERYVAGVRIIRDKETQLGKGFGYVHFADRETVDEVLAIDDKKLKFAKKPLRVQRCKTLPGTSSKSTTNLKSTTGTGTDTRFSSSSSAKPKPKTTHSLPIPKGDPKLGEKLKDLSKEERKLAKSSDADRQARRIAKKKLKLRSQLSKDNEKGSVKLGVTRSEKERVKTKKLAKAKKGKTRSAAAVAKMKGQR</sequence>
<feature type="compositionally biased region" description="Basic and acidic residues" evidence="8">
    <location>
        <begin position="256"/>
        <end position="265"/>
    </location>
</feature>
<dbReference type="GO" id="GO:0005730">
    <property type="term" value="C:nucleolus"/>
    <property type="evidence" value="ECO:0007669"/>
    <property type="project" value="UniProtKB-SubCell"/>
</dbReference>
<gene>
    <name evidence="10" type="ORF">BCR39DRAFT_324424</name>
</gene>
<dbReference type="PANTHER" id="PTHR23236">
    <property type="entry name" value="EUKARYOTIC TRANSLATION INITIATION FACTOR 4B/4H"/>
    <property type="match status" value="1"/>
</dbReference>
<feature type="domain" description="RRM" evidence="9">
    <location>
        <begin position="396"/>
        <end position="487"/>
    </location>
</feature>
<feature type="compositionally biased region" description="Basic residues" evidence="8">
    <location>
        <begin position="561"/>
        <end position="570"/>
    </location>
</feature>
<dbReference type="InterPro" id="IPR035979">
    <property type="entry name" value="RBD_domain_sf"/>
</dbReference>
<keyword evidence="6" id="KW-0539">Nucleus</keyword>
<dbReference type="SMART" id="SM00360">
    <property type="entry name" value="RRM"/>
    <property type="match status" value="1"/>
</dbReference>
<reference evidence="10 11" key="1">
    <citation type="submission" date="2016-07" db="EMBL/GenBank/DDBJ databases">
        <title>Pervasive Adenine N6-methylation of Active Genes in Fungi.</title>
        <authorList>
            <consortium name="DOE Joint Genome Institute"/>
            <person name="Mondo S.J."/>
            <person name="Dannebaum R.O."/>
            <person name="Kuo R.C."/>
            <person name="Labutti K."/>
            <person name="Haridas S."/>
            <person name="Kuo A."/>
            <person name="Salamov A."/>
            <person name="Ahrendt S.R."/>
            <person name="Lipzen A."/>
            <person name="Sullivan W."/>
            <person name="Andreopoulos W.B."/>
            <person name="Clum A."/>
            <person name="Lindquist E."/>
            <person name="Daum C."/>
            <person name="Ramamoorthy G.K."/>
            <person name="Gryganskyi A."/>
            <person name="Culley D."/>
            <person name="Magnuson J.K."/>
            <person name="James T.Y."/>
            <person name="O'Malley M.A."/>
            <person name="Stajich J.E."/>
            <person name="Spatafora J.W."/>
            <person name="Visel A."/>
            <person name="Grigoriev I.V."/>
        </authorList>
    </citation>
    <scope>NUCLEOTIDE SEQUENCE [LARGE SCALE GENOMIC DNA]</scope>
    <source>
        <strain evidence="10 11">68-887.2</strain>
    </source>
</reference>
<evidence type="ECO:0000313" key="10">
    <source>
        <dbReference type="EMBL" id="ORY24391.1"/>
    </source>
</evidence>
<feature type="compositionally biased region" description="Basic and acidic residues" evidence="8">
    <location>
        <begin position="101"/>
        <end position="114"/>
    </location>
</feature>
<dbReference type="Gene3D" id="3.30.70.330">
    <property type="match status" value="2"/>
</dbReference>
<feature type="compositionally biased region" description="Basic and acidic residues" evidence="8">
    <location>
        <begin position="532"/>
        <end position="560"/>
    </location>
</feature>
<feature type="region of interest" description="Disordered" evidence="8">
    <location>
        <begin position="1"/>
        <end position="41"/>
    </location>
</feature>
<dbReference type="STRING" id="71784.A0A1Y2APB9"/>
<feature type="region of interest" description="Disordered" evidence="8">
    <location>
        <begin position="243"/>
        <end position="265"/>
    </location>
</feature>
<dbReference type="InterPro" id="IPR000504">
    <property type="entry name" value="RRM_dom"/>
</dbReference>
<dbReference type="SUPFAM" id="SSF54928">
    <property type="entry name" value="RNA-binding domain, RBD"/>
    <property type="match status" value="1"/>
</dbReference>
<feature type="region of interest" description="Disordered" evidence="8">
    <location>
        <begin position="76"/>
        <end position="192"/>
    </location>
</feature>
<dbReference type="InParanoid" id="A0A1Y2APB9"/>
<feature type="compositionally biased region" description="Low complexity" evidence="8">
    <location>
        <begin position="490"/>
        <end position="516"/>
    </location>
</feature>
<feature type="region of interest" description="Disordered" evidence="8">
    <location>
        <begin position="486"/>
        <end position="621"/>
    </location>
</feature>
<dbReference type="AlphaFoldDB" id="A0A1Y2APB9"/>
<dbReference type="Proteomes" id="UP000193986">
    <property type="component" value="Unassembled WGS sequence"/>
</dbReference>
<feature type="compositionally biased region" description="Acidic residues" evidence="8">
    <location>
        <begin position="127"/>
        <end position="160"/>
    </location>
</feature>
<accession>A0A1Y2APB9</accession>
<organism evidence="10 11">
    <name type="scientific">Naematelia encephala</name>
    <dbReference type="NCBI Taxonomy" id="71784"/>
    <lineage>
        <taxon>Eukaryota</taxon>
        <taxon>Fungi</taxon>
        <taxon>Dikarya</taxon>
        <taxon>Basidiomycota</taxon>
        <taxon>Agaricomycotina</taxon>
        <taxon>Tremellomycetes</taxon>
        <taxon>Tremellales</taxon>
        <taxon>Naemateliaceae</taxon>
        <taxon>Naematelia</taxon>
    </lineage>
</organism>
<dbReference type="InterPro" id="IPR012677">
    <property type="entry name" value="Nucleotide-bd_a/b_plait_sf"/>
</dbReference>
<protein>
    <recommendedName>
        <fullName evidence="4">Nucleolar protein 12</fullName>
    </recommendedName>
</protein>
<evidence type="ECO:0000256" key="5">
    <source>
        <dbReference type="ARBA" id="ARBA00022884"/>
    </source>
</evidence>
<dbReference type="PANTHER" id="PTHR23236:SF25">
    <property type="entry name" value="RNA-BINDING PROTEIN 34"/>
    <property type="match status" value="1"/>
</dbReference>
<name>A0A1Y2APB9_9TREE</name>
<dbReference type="FunCoup" id="A0A1Y2APB9">
    <property type="interactions" value="273"/>
</dbReference>
<keyword evidence="11" id="KW-1185">Reference proteome</keyword>
<evidence type="ECO:0000256" key="1">
    <source>
        <dbReference type="ARBA" id="ARBA00002475"/>
    </source>
</evidence>
<keyword evidence="5 7" id="KW-0694">RNA-binding</keyword>